<evidence type="ECO:0000313" key="3">
    <source>
        <dbReference type="Proteomes" id="UP000314294"/>
    </source>
</evidence>
<evidence type="ECO:0000313" key="2">
    <source>
        <dbReference type="EMBL" id="TNN86449.1"/>
    </source>
</evidence>
<accession>A0A4Z2J8F6</accession>
<sequence>MMSIPEASEDGRDPAMGPVVFSASPELDRAHRSQTFLVRFSRLQQEAARTHGLRYRGAAVNRYQDYGAALAKKRAEFNGTKQQRPTSTKSPATMEKSASNAEPYPVAIFNVLKHVEAVVNDGLQDLLVVVRTLADPGQIGQNIWQQILVSLRETQNLTLGPLDLLLDVDPDMKTRRQSETGFTLCFMVSLRDNDDNHEWTIELQDGDLAEGQKCDTDACGSSSSGSGLIDIQAPLTSSAESPVDELCCGLEVDAHVEATGVMRLDAHVGDLRALVDVRLDSAFTVSCIEDVDVLAAGYSKLVQNGLDPRYSLLSGLSDILLSPSLHRVQQQQLFGQQFLQTPSKIIQIITKNTMQRSGCRLLPWVGTGEEHHFQSLAMLEDVVGGQDFRSGFVEAADLPAIAAVGRYYQQCRHVQMNVTKSDDDK</sequence>
<name>A0A4Z2J8F6_9TELE</name>
<proteinExistence type="predicted"/>
<feature type="compositionally biased region" description="Polar residues" evidence="1">
    <location>
        <begin position="79"/>
        <end position="98"/>
    </location>
</feature>
<feature type="region of interest" description="Disordered" evidence="1">
    <location>
        <begin position="75"/>
        <end position="98"/>
    </location>
</feature>
<dbReference type="EMBL" id="SRLO01000015">
    <property type="protein sequence ID" value="TNN86449.1"/>
    <property type="molecule type" value="Genomic_DNA"/>
</dbReference>
<reference evidence="2 3" key="1">
    <citation type="submission" date="2019-03" db="EMBL/GenBank/DDBJ databases">
        <title>First draft genome of Liparis tanakae, snailfish: a comprehensive survey of snailfish specific genes.</title>
        <authorList>
            <person name="Kim W."/>
            <person name="Song I."/>
            <person name="Jeong J.-H."/>
            <person name="Kim D."/>
            <person name="Kim S."/>
            <person name="Ryu S."/>
            <person name="Song J.Y."/>
            <person name="Lee S.K."/>
        </authorList>
    </citation>
    <scope>NUCLEOTIDE SEQUENCE [LARGE SCALE GENOMIC DNA]</scope>
    <source>
        <tissue evidence="2">Muscle</tissue>
    </source>
</reference>
<dbReference type="Proteomes" id="UP000314294">
    <property type="component" value="Unassembled WGS sequence"/>
</dbReference>
<keyword evidence="3" id="KW-1185">Reference proteome</keyword>
<protein>
    <submittedName>
        <fullName evidence="2">Uncharacterized protein</fullName>
    </submittedName>
</protein>
<organism evidence="2 3">
    <name type="scientific">Liparis tanakae</name>
    <name type="common">Tanaka's snailfish</name>
    <dbReference type="NCBI Taxonomy" id="230148"/>
    <lineage>
        <taxon>Eukaryota</taxon>
        <taxon>Metazoa</taxon>
        <taxon>Chordata</taxon>
        <taxon>Craniata</taxon>
        <taxon>Vertebrata</taxon>
        <taxon>Euteleostomi</taxon>
        <taxon>Actinopterygii</taxon>
        <taxon>Neopterygii</taxon>
        <taxon>Teleostei</taxon>
        <taxon>Neoteleostei</taxon>
        <taxon>Acanthomorphata</taxon>
        <taxon>Eupercaria</taxon>
        <taxon>Perciformes</taxon>
        <taxon>Cottioidei</taxon>
        <taxon>Cottales</taxon>
        <taxon>Liparidae</taxon>
        <taxon>Liparis</taxon>
    </lineage>
</organism>
<comment type="caution">
    <text evidence="2">The sequence shown here is derived from an EMBL/GenBank/DDBJ whole genome shotgun (WGS) entry which is preliminary data.</text>
</comment>
<evidence type="ECO:0000256" key="1">
    <source>
        <dbReference type="SAM" id="MobiDB-lite"/>
    </source>
</evidence>
<dbReference type="OrthoDB" id="10059413at2759"/>
<dbReference type="AlphaFoldDB" id="A0A4Z2J8F6"/>
<gene>
    <name evidence="2" type="ORF">EYF80_003219</name>
</gene>